<organism evidence="2 3">
    <name type="scientific">Drosophila virilis</name>
    <name type="common">Fruit fly</name>
    <dbReference type="NCBI Taxonomy" id="7244"/>
    <lineage>
        <taxon>Eukaryota</taxon>
        <taxon>Metazoa</taxon>
        <taxon>Ecdysozoa</taxon>
        <taxon>Arthropoda</taxon>
        <taxon>Hexapoda</taxon>
        <taxon>Insecta</taxon>
        <taxon>Pterygota</taxon>
        <taxon>Neoptera</taxon>
        <taxon>Endopterygota</taxon>
        <taxon>Diptera</taxon>
        <taxon>Brachycera</taxon>
        <taxon>Muscomorpha</taxon>
        <taxon>Ephydroidea</taxon>
        <taxon>Drosophilidae</taxon>
        <taxon>Drosophila</taxon>
    </lineage>
</organism>
<protein>
    <submittedName>
        <fullName evidence="2">Uncharacterized protein</fullName>
    </submittedName>
</protein>
<evidence type="ECO:0000256" key="1">
    <source>
        <dbReference type="SAM" id="MobiDB-lite"/>
    </source>
</evidence>
<reference evidence="2 3" key="1">
    <citation type="journal article" date="2007" name="Nature">
        <title>Evolution of genes and genomes on the Drosophila phylogeny.</title>
        <authorList>
            <consortium name="Drosophila 12 Genomes Consortium"/>
            <person name="Clark A.G."/>
            <person name="Eisen M.B."/>
            <person name="Smith D.R."/>
            <person name="Bergman C.M."/>
            <person name="Oliver B."/>
            <person name="Markow T.A."/>
            <person name="Kaufman T.C."/>
            <person name="Kellis M."/>
            <person name="Gelbart W."/>
            <person name="Iyer V.N."/>
            <person name="Pollard D.A."/>
            <person name="Sackton T.B."/>
            <person name="Larracuente A.M."/>
            <person name="Singh N.D."/>
            <person name="Abad J.P."/>
            <person name="Abt D.N."/>
            <person name="Adryan B."/>
            <person name="Aguade M."/>
            <person name="Akashi H."/>
            <person name="Anderson W.W."/>
            <person name="Aquadro C.F."/>
            <person name="Ardell D.H."/>
            <person name="Arguello R."/>
            <person name="Artieri C.G."/>
            <person name="Barbash D.A."/>
            <person name="Barker D."/>
            <person name="Barsanti P."/>
            <person name="Batterham P."/>
            <person name="Batzoglou S."/>
            <person name="Begun D."/>
            <person name="Bhutkar A."/>
            <person name="Blanco E."/>
            <person name="Bosak S.A."/>
            <person name="Bradley R.K."/>
            <person name="Brand A.D."/>
            <person name="Brent M.R."/>
            <person name="Brooks A.N."/>
            <person name="Brown R.H."/>
            <person name="Butlin R.K."/>
            <person name="Caggese C."/>
            <person name="Calvi B.R."/>
            <person name="Bernardo de Carvalho A."/>
            <person name="Caspi A."/>
            <person name="Castrezana S."/>
            <person name="Celniker S.E."/>
            <person name="Chang J.L."/>
            <person name="Chapple C."/>
            <person name="Chatterji S."/>
            <person name="Chinwalla A."/>
            <person name="Civetta A."/>
            <person name="Clifton S.W."/>
            <person name="Comeron J.M."/>
            <person name="Costello J.C."/>
            <person name="Coyne J.A."/>
            <person name="Daub J."/>
            <person name="David R.G."/>
            <person name="Delcher A.L."/>
            <person name="Delehaunty K."/>
            <person name="Do C.B."/>
            <person name="Ebling H."/>
            <person name="Edwards K."/>
            <person name="Eickbush T."/>
            <person name="Evans J.D."/>
            <person name="Filipski A."/>
            <person name="Findeiss S."/>
            <person name="Freyhult E."/>
            <person name="Fulton L."/>
            <person name="Fulton R."/>
            <person name="Garcia A.C."/>
            <person name="Gardiner A."/>
            <person name="Garfield D.A."/>
            <person name="Garvin B.E."/>
            <person name="Gibson G."/>
            <person name="Gilbert D."/>
            <person name="Gnerre S."/>
            <person name="Godfrey J."/>
            <person name="Good R."/>
            <person name="Gotea V."/>
            <person name="Gravely B."/>
            <person name="Greenberg A.J."/>
            <person name="Griffiths-Jones S."/>
            <person name="Gross S."/>
            <person name="Guigo R."/>
            <person name="Gustafson E.A."/>
            <person name="Haerty W."/>
            <person name="Hahn M.W."/>
            <person name="Halligan D.L."/>
            <person name="Halpern A.L."/>
            <person name="Halter G.M."/>
            <person name="Han M.V."/>
            <person name="Heger A."/>
            <person name="Hillier L."/>
            <person name="Hinrichs A.S."/>
            <person name="Holmes I."/>
            <person name="Hoskins R.A."/>
            <person name="Hubisz M.J."/>
            <person name="Hultmark D."/>
            <person name="Huntley M.A."/>
            <person name="Jaffe D.B."/>
            <person name="Jagadeeshan S."/>
            <person name="Jeck W.R."/>
            <person name="Johnson J."/>
            <person name="Jones C.D."/>
            <person name="Jordan W.C."/>
            <person name="Karpen G.H."/>
            <person name="Kataoka E."/>
            <person name="Keightley P.D."/>
            <person name="Kheradpour P."/>
            <person name="Kirkness E.F."/>
            <person name="Koerich L.B."/>
            <person name="Kristiansen K."/>
            <person name="Kudrna D."/>
            <person name="Kulathinal R.J."/>
            <person name="Kumar S."/>
            <person name="Kwok R."/>
            <person name="Lander E."/>
            <person name="Langley C.H."/>
            <person name="Lapoint R."/>
            <person name="Lazzaro B.P."/>
            <person name="Lee S.J."/>
            <person name="Levesque L."/>
            <person name="Li R."/>
            <person name="Lin C.F."/>
            <person name="Lin M.F."/>
            <person name="Lindblad-Toh K."/>
            <person name="Llopart A."/>
            <person name="Long M."/>
            <person name="Low L."/>
            <person name="Lozovsky E."/>
            <person name="Lu J."/>
            <person name="Luo M."/>
            <person name="Machado C.A."/>
            <person name="Makalowski W."/>
            <person name="Marzo M."/>
            <person name="Matsuda M."/>
            <person name="Matzkin L."/>
            <person name="McAllister B."/>
            <person name="McBride C.S."/>
            <person name="McKernan B."/>
            <person name="McKernan K."/>
            <person name="Mendez-Lago M."/>
            <person name="Minx P."/>
            <person name="Mollenhauer M.U."/>
            <person name="Montooth K."/>
            <person name="Mount S.M."/>
            <person name="Mu X."/>
            <person name="Myers E."/>
            <person name="Negre B."/>
            <person name="Newfeld S."/>
            <person name="Nielsen R."/>
            <person name="Noor M.A."/>
            <person name="O'Grady P."/>
            <person name="Pachter L."/>
            <person name="Papaceit M."/>
            <person name="Parisi M.J."/>
            <person name="Parisi M."/>
            <person name="Parts L."/>
            <person name="Pedersen J.S."/>
            <person name="Pesole G."/>
            <person name="Phillippy A.M."/>
            <person name="Ponting C.P."/>
            <person name="Pop M."/>
            <person name="Porcelli D."/>
            <person name="Powell J.R."/>
            <person name="Prohaska S."/>
            <person name="Pruitt K."/>
            <person name="Puig M."/>
            <person name="Quesneville H."/>
            <person name="Ram K.R."/>
            <person name="Rand D."/>
            <person name="Rasmussen M.D."/>
            <person name="Reed L.K."/>
            <person name="Reenan R."/>
            <person name="Reily A."/>
            <person name="Remington K.A."/>
            <person name="Rieger T.T."/>
            <person name="Ritchie M.G."/>
            <person name="Robin C."/>
            <person name="Rogers Y.H."/>
            <person name="Rohde C."/>
            <person name="Rozas J."/>
            <person name="Rubenfield M.J."/>
            <person name="Ruiz A."/>
            <person name="Russo S."/>
            <person name="Salzberg S.L."/>
            <person name="Sanchez-Gracia A."/>
            <person name="Saranga D.J."/>
            <person name="Sato H."/>
            <person name="Schaeffer S.W."/>
            <person name="Schatz M.C."/>
            <person name="Schlenke T."/>
            <person name="Schwartz R."/>
            <person name="Segarra C."/>
            <person name="Singh R.S."/>
            <person name="Sirot L."/>
            <person name="Sirota M."/>
            <person name="Sisneros N.B."/>
            <person name="Smith C.D."/>
            <person name="Smith T.F."/>
            <person name="Spieth J."/>
            <person name="Stage D.E."/>
            <person name="Stark A."/>
            <person name="Stephan W."/>
            <person name="Strausberg R.L."/>
            <person name="Strempel S."/>
            <person name="Sturgill D."/>
            <person name="Sutton G."/>
            <person name="Sutton G.G."/>
            <person name="Tao W."/>
            <person name="Teichmann S."/>
            <person name="Tobari Y.N."/>
            <person name="Tomimura Y."/>
            <person name="Tsolas J.M."/>
            <person name="Valente V.L."/>
            <person name="Venter E."/>
            <person name="Venter J.C."/>
            <person name="Vicario S."/>
            <person name="Vieira F.G."/>
            <person name="Vilella A.J."/>
            <person name="Villasante A."/>
            <person name="Walenz B."/>
            <person name="Wang J."/>
            <person name="Wasserman M."/>
            <person name="Watts T."/>
            <person name="Wilson D."/>
            <person name="Wilson R.K."/>
            <person name="Wing R.A."/>
            <person name="Wolfner M.F."/>
            <person name="Wong A."/>
            <person name="Wong G.K."/>
            <person name="Wu C.I."/>
            <person name="Wu G."/>
            <person name="Yamamoto D."/>
            <person name="Yang H.P."/>
            <person name="Yang S.P."/>
            <person name="Yorke J.A."/>
            <person name="Yoshida K."/>
            <person name="Zdobnov E."/>
            <person name="Zhang P."/>
            <person name="Zhang Y."/>
            <person name="Zimin A.V."/>
            <person name="Baldwin J."/>
            <person name="Abdouelleil A."/>
            <person name="Abdulkadir J."/>
            <person name="Abebe A."/>
            <person name="Abera B."/>
            <person name="Abreu J."/>
            <person name="Acer S.C."/>
            <person name="Aftuck L."/>
            <person name="Alexander A."/>
            <person name="An P."/>
            <person name="Anderson E."/>
            <person name="Anderson S."/>
            <person name="Arachi H."/>
            <person name="Azer M."/>
            <person name="Bachantsang P."/>
            <person name="Barry A."/>
            <person name="Bayul T."/>
            <person name="Berlin A."/>
            <person name="Bessette D."/>
            <person name="Bloom T."/>
            <person name="Blye J."/>
            <person name="Boguslavskiy L."/>
            <person name="Bonnet C."/>
            <person name="Boukhgalter B."/>
            <person name="Bourzgui I."/>
            <person name="Brown A."/>
            <person name="Cahill P."/>
            <person name="Channer S."/>
            <person name="Cheshatsang Y."/>
            <person name="Chuda L."/>
            <person name="Citroen M."/>
            <person name="Collymore A."/>
            <person name="Cooke P."/>
            <person name="Costello M."/>
            <person name="D'Aco K."/>
            <person name="Daza R."/>
            <person name="De Haan G."/>
            <person name="DeGray S."/>
            <person name="DeMaso C."/>
            <person name="Dhargay N."/>
            <person name="Dooley K."/>
            <person name="Dooley E."/>
            <person name="Doricent M."/>
            <person name="Dorje P."/>
            <person name="Dorjee K."/>
            <person name="Dupes A."/>
            <person name="Elong R."/>
            <person name="Falk J."/>
            <person name="Farina A."/>
            <person name="Faro S."/>
            <person name="Ferguson D."/>
            <person name="Fisher S."/>
            <person name="Foley C.D."/>
            <person name="Franke A."/>
            <person name="Friedrich D."/>
            <person name="Gadbois L."/>
            <person name="Gearin G."/>
            <person name="Gearin C.R."/>
            <person name="Giannoukos G."/>
            <person name="Goode T."/>
            <person name="Graham J."/>
            <person name="Grandbois E."/>
            <person name="Grewal S."/>
            <person name="Gyaltsen K."/>
            <person name="Hafez N."/>
            <person name="Hagos B."/>
            <person name="Hall J."/>
            <person name="Henson C."/>
            <person name="Hollinger A."/>
            <person name="Honan T."/>
            <person name="Huard M.D."/>
            <person name="Hughes L."/>
            <person name="Hurhula B."/>
            <person name="Husby M.E."/>
            <person name="Kamat A."/>
            <person name="Kanga B."/>
            <person name="Kashin S."/>
            <person name="Khazanovich D."/>
            <person name="Kisner P."/>
            <person name="Lance K."/>
            <person name="Lara M."/>
            <person name="Lee W."/>
            <person name="Lennon N."/>
            <person name="Letendre F."/>
            <person name="LeVine R."/>
            <person name="Lipovsky A."/>
            <person name="Liu X."/>
            <person name="Liu J."/>
            <person name="Liu S."/>
            <person name="Lokyitsang T."/>
            <person name="Lokyitsang Y."/>
            <person name="Lubonja R."/>
            <person name="Lui A."/>
            <person name="MacDonald P."/>
            <person name="Magnisalis V."/>
            <person name="Maru K."/>
            <person name="Matthews C."/>
            <person name="McCusker W."/>
            <person name="McDonough S."/>
            <person name="Mehta T."/>
            <person name="Meldrim J."/>
            <person name="Meneus L."/>
            <person name="Mihai O."/>
            <person name="Mihalev A."/>
            <person name="Mihova T."/>
            <person name="Mittelman R."/>
            <person name="Mlenga V."/>
            <person name="Montmayeur A."/>
            <person name="Mulrain L."/>
            <person name="Navidi A."/>
            <person name="Naylor J."/>
            <person name="Negash T."/>
            <person name="Nguyen T."/>
            <person name="Nguyen N."/>
            <person name="Nicol R."/>
            <person name="Norbu C."/>
            <person name="Norbu N."/>
            <person name="Novod N."/>
            <person name="O'Neill B."/>
            <person name="Osman S."/>
            <person name="Markiewicz E."/>
            <person name="Oyono O.L."/>
            <person name="Patti C."/>
            <person name="Phunkhang P."/>
            <person name="Pierre F."/>
            <person name="Priest M."/>
            <person name="Raghuraman S."/>
            <person name="Rege F."/>
            <person name="Reyes R."/>
            <person name="Rise C."/>
            <person name="Rogov P."/>
            <person name="Ross K."/>
            <person name="Ryan E."/>
            <person name="Settipalli S."/>
            <person name="Shea T."/>
            <person name="Sherpa N."/>
            <person name="Shi L."/>
            <person name="Shih D."/>
            <person name="Sparrow T."/>
            <person name="Spaulding J."/>
            <person name="Stalker J."/>
            <person name="Stange-Thomann N."/>
            <person name="Stavropoulos S."/>
            <person name="Stone C."/>
            <person name="Strader C."/>
            <person name="Tesfaye S."/>
            <person name="Thomson T."/>
            <person name="Thoulutsang Y."/>
            <person name="Thoulutsang D."/>
            <person name="Topham K."/>
            <person name="Topping I."/>
            <person name="Tsamla T."/>
            <person name="Vassiliev H."/>
            <person name="Vo A."/>
            <person name="Wangchuk T."/>
            <person name="Wangdi T."/>
            <person name="Weiand M."/>
            <person name="Wilkinson J."/>
            <person name="Wilson A."/>
            <person name="Yadav S."/>
            <person name="Young G."/>
            <person name="Yu Q."/>
            <person name="Zembek L."/>
            <person name="Zhong D."/>
            <person name="Zimmer A."/>
            <person name="Zwirko Z."/>
            <person name="Jaffe D.B."/>
            <person name="Alvarez P."/>
            <person name="Brockman W."/>
            <person name="Butler J."/>
            <person name="Chin C."/>
            <person name="Gnerre S."/>
            <person name="Grabherr M."/>
            <person name="Kleber M."/>
            <person name="Mauceli E."/>
            <person name="MacCallum I."/>
        </authorList>
    </citation>
    <scope>NUCLEOTIDE SEQUENCE [LARGE SCALE GENOMIC DNA]</scope>
    <source>
        <strain evidence="3">Tucson 15010-1051.87</strain>
    </source>
</reference>
<feature type="compositionally biased region" description="Basic residues" evidence="1">
    <location>
        <begin position="164"/>
        <end position="178"/>
    </location>
</feature>
<dbReference type="KEGG" id="dvi:6630248"/>
<evidence type="ECO:0000313" key="2">
    <source>
        <dbReference type="EMBL" id="EDW67282.2"/>
    </source>
</evidence>
<feature type="compositionally biased region" description="Polar residues" evidence="1">
    <location>
        <begin position="249"/>
        <end position="261"/>
    </location>
</feature>
<feature type="region of interest" description="Disordered" evidence="1">
    <location>
        <begin position="158"/>
        <end position="178"/>
    </location>
</feature>
<proteinExistence type="predicted"/>
<name>B4M0C0_DROVI</name>
<dbReference type="AlphaFoldDB" id="B4M0C0"/>
<sequence>MFDMDQFNVPKKVNRHVFKAVSALQTSRSGFVSAELINQHVKRQMRRGKNVPNLDEIIHQSLANLTNLGVLACTGSSDYAIRHTIKCATDEYSLLPNPMCQVDTSAAASASAAAAAAAPRKRITCSNPVRVISADSAGKVRLRTRVPRIRKGAVKAVKRAPVSKTRRARAPFSRQRKSGQRRPSIMCIACRSAVMDLVKICQMINQCSSMDAHGTHIVAENAAESSIPMAMEIEPNVVPQVSPMYAPSHDNSQGNHANNST</sequence>
<feature type="region of interest" description="Disordered" evidence="1">
    <location>
        <begin position="241"/>
        <end position="261"/>
    </location>
</feature>
<dbReference type="OrthoDB" id="7872817at2759"/>
<dbReference type="Proteomes" id="UP000008792">
    <property type="component" value="Unassembled WGS sequence"/>
</dbReference>
<dbReference type="EMBL" id="CH940650">
    <property type="protein sequence ID" value="EDW67282.2"/>
    <property type="molecule type" value="Genomic_DNA"/>
</dbReference>
<gene>
    <name evidence="2" type="primary">Dvir\GJ23167</name>
    <name evidence="2" type="ORF">Dvir_GJ23167</name>
</gene>
<accession>B4M0C0</accession>
<dbReference type="eggNOG" id="ENOG502TE42">
    <property type="taxonomic scope" value="Eukaryota"/>
</dbReference>
<dbReference type="HOGENOM" id="CLU_1078785_0_0_1"/>
<dbReference type="InParanoid" id="B4M0C0"/>
<keyword evidence="3" id="KW-1185">Reference proteome</keyword>
<evidence type="ECO:0000313" key="3">
    <source>
        <dbReference type="Proteomes" id="UP000008792"/>
    </source>
</evidence>
<dbReference type="STRING" id="7244.B4M0C0"/>